<protein>
    <submittedName>
        <fullName evidence="4">Acetyltransferase</fullName>
    </submittedName>
</protein>
<dbReference type="PROSITE" id="PS51186">
    <property type="entry name" value="GNAT"/>
    <property type="match status" value="1"/>
</dbReference>
<gene>
    <name evidence="4" type="ORF">FPFC_041280</name>
</gene>
<dbReference type="Gene3D" id="3.40.630.30">
    <property type="match status" value="1"/>
</dbReference>
<keyword evidence="2" id="KW-0012">Acyltransferase</keyword>
<evidence type="ECO:0000259" key="3">
    <source>
        <dbReference type="PROSITE" id="PS51186"/>
    </source>
</evidence>
<keyword evidence="5" id="KW-1185">Reference proteome</keyword>
<dbReference type="InterPro" id="IPR016181">
    <property type="entry name" value="Acyl_CoA_acyltransferase"/>
</dbReference>
<dbReference type="STRING" id="220714.SAMN05660469_0818"/>
<name>A0A3F3GUW5_9LACO</name>
<dbReference type="RefSeq" id="WP_059378491.1">
    <property type="nucleotide sequence ID" value="NZ_DF968066.1"/>
</dbReference>
<dbReference type="Proteomes" id="UP000061227">
    <property type="component" value="Unassembled WGS sequence"/>
</dbReference>
<evidence type="ECO:0000313" key="4">
    <source>
        <dbReference type="EMBL" id="GAP03135.1"/>
    </source>
</evidence>
<dbReference type="InterPro" id="IPR050680">
    <property type="entry name" value="YpeA/RimI_acetyltransf"/>
</dbReference>
<organism evidence="4 5">
    <name type="scientific">Fructobacillus pseudoficulneus</name>
    <dbReference type="NCBI Taxonomy" id="220714"/>
    <lineage>
        <taxon>Bacteria</taxon>
        <taxon>Bacillati</taxon>
        <taxon>Bacillota</taxon>
        <taxon>Bacilli</taxon>
        <taxon>Lactobacillales</taxon>
        <taxon>Lactobacillaceae</taxon>
        <taxon>Fructobacillus</taxon>
    </lineage>
</organism>
<proteinExistence type="predicted"/>
<reference evidence="4 5" key="1">
    <citation type="journal article" date="2015" name="BMC Genomics">
        <title>Comparative genomics of Fructobacillus spp. and Leuconostoc spp. reveals niche-specific evolution of Fructobacillus spp.</title>
        <authorList>
            <person name="Endo A."/>
            <person name="Tanizawa Y."/>
            <person name="Tanaka N."/>
            <person name="Maeno S."/>
            <person name="Kumar H."/>
            <person name="Shiwa Y."/>
            <person name="Okada S."/>
            <person name="Yoshikawa H."/>
            <person name="Dicks L."/>
            <person name="Nakagawa J."/>
            <person name="Arita M."/>
        </authorList>
    </citation>
    <scope>NUCLEOTIDE SEQUENCE [LARGE SCALE GENOMIC DNA]</scope>
    <source>
        <strain evidence="4 5">DSM 15468</strain>
    </source>
</reference>
<dbReference type="SUPFAM" id="SSF55729">
    <property type="entry name" value="Acyl-CoA N-acyltransferases (Nat)"/>
    <property type="match status" value="1"/>
</dbReference>
<dbReference type="CDD" id="cd04301">
    <property type="entry name" value="NAT_SF"/>
    <property type="match status" value="1"/>
</dbReference>
<evidence type="ECO:0000256" key="1">
    <source>
        <dbReference type="ARBA" id="ARBA00022679"/>
    </source>
</evidence>
<evidence type="ECO:0000256" key="2">
    <source>
        <dbReference type="ARBA" id="ARBA00023315"/>
    </source>
</evidence>
<dbReference type="InterPro" id="IPR000182">
    <property type="entry name" value="GNAT_dom"/>
</dbReference>
<dbReference type="OrthoDB" id="9794566at2"/>
<sequence>MNIRQATIEDAAAIHALAMAAFGRDQVPLTLIEQQLNFGRVTYLVMEDFSAFLSYRQTLDEVDLSFVAVKPNAQGKGLGQSLLQAMLAQLQDVTVYLEVAENNQVARHLYEKAGFQIYARREKYYHDGQTAIMMEKSL</sequence>
<dbReference type="EMBL" id="DF968066">
    <property type="protein sequence ID" value="GAP03135.1"/>
    <property type="molecule type" value="Genomic_DNA"/>
</dbReference>
<dbReference type="Pfam" id="PF00583">
    <property type="entry name" value="Acetyltransf_1"/>
    <property type="match status" value="1"/>
</dbReference>
<dbReference type="GO" id="GO:0016747">
    <property type="term" value="F:acyltransferase activity, transferring groups other than amino-acyl groups"/>
    <property type="evidence" value="ECO:0007669"/>
    <property type="project" value="InterPro"/>
</dbReference>
<dbReference type="AlphaFoldDB" id="A0A3F3GUW5"/>
<accession>A0A3F3GUW5</accession>
<keyword evidence="1 4" id="KW-0808">Transferase</keyword>
<feature type="domain" description="N-acetyltransferase" evidence="3">
    <location>
        <begin position="1"/>
        <end position="138"/>
    </location>
</feature>
<dbReference type="PANTHER" id="PTHR43420">
    <property type="entry name" value="ACETYLTRANSFERASE"/>
    <property type="match status" value="1"/>
</dbReference>
<evidence type="ECO:0000313" key="5">
    <source>
        <dbReference type="Proteomes" id="UP000061227"/>
    </source>
</evidence>
<dbReference type="PANTHER" id="PTHR43420:SF44">
    <property type="entry name" value="ACETYLTRANSFERASE YPEA"/>
    <property type="match status" value="1"/>
</dbReference>